<keyword evidence="2 7" id="KW-0808">Transferase</keyword>
<dbReference type="InterPro" id="IPR027417">
    <property type="entry name" value="P-loop_NTPase"/>
</dbReference>
<keyword evidence="9" id="KW-1185">Reference proteome</keyword>
<dbReference type="HAMAP" id="MF_00109">
    <property type="entry name" value="Shikimate_kinase"/>
    <property type="match status" value="1"/>
</dbReference>
<evidence type="ECO:0000256" key="2">
    <source>
        <dbReference type="ARBA" id="ARBA00022679"/>
    </source>
</evidence>
<comment type="subunit">
    <text evidence="7">Monomer.</text>
</comment>
<feature type="binding site" evidence="7">
    <location>
        <position position="61"/>
    </location>
    <ligand>
        <name>substrate</name>
    </ligand>
</feature>
<feature type="binding site" evidence="7">
    <location>
        <position position="148"/>
    </location>
    <ligand>
        <name>ATP</name>
        <dbReference type="ChEBI" id="CHEBI:30616"/>
    </ligand>
</feature>
<dbReference type="CDD" id="cd00464">
    <property type="entry name" value="SK"/>
    <property type="match status" value="1"/>
</dbReference>
<comment type="catalytic activity">
    <reaction evidence="7">
        <text>shikimate + ATP = 3-phosphoshikimate + ADP + H(+)</text>
        <dbReference type="Rhea" id="RHEA:13121"/>
        <dbReference type="ChEBI" id="CHEBI:15378"/>
        <dbReference type="ChEBI" id="CHEBI:30616"/>
        <dbReference type="ChEBI" id="CHEBI:36208"/>
        <dbReference type="ChEBI" id="CHEBI:145989"/>
        <dbReference type="ChEBI" id="CHEBI:456216"/>
        <dbReference type="EC" id="2.7.1.71"/>
    </reaction>
</comment>
<keyword evidence="6 7" id="KW-0057">Aromatic amino acid biosynthesis</keyword>
<keyword evidence="5 7" id="KW-0067">ATP-binding</keyword>
<evidence type="ECO:0000256" key="3">
    <source>
        <dbReference type="ARBA" id="ARBA00022741"/>
    </source>
</evidence>
<dbReference type="EC" id="2.7.1.71" evidence="7"/>
<dbReference type="PANTHER" id="PTHR21087:SF16">
    <property type="entry name" value="SHIKIMATE KINASE 1, CHLOROPLASTIC"/>
    <property type="match status" value="1"/>
</dbReference>
<name>A0A378RNI7_MYROD</name>
<dbReference type="InterPro" id="IPR000623">
    <property type="entry name" value="Shikimate_kinase/TSH1"/>
</dbReference>
<comment type="subcellular location">
    <subcellularLocation>
        <location evidence="7">Cytoplasm</location>
    </subcellularLocation>
</comment>
<comment type="caution">
    <text evidence="7">Lacks conserved residue(s) required for the propagation of feature annotation.</text>
</comment>
<evidence type="ECO:0000256" key="1">
    <source>
        <dbReference type="ARBA" id="ARBA00022605"/>
    </source>
</evidence>
<dbReference type="Gene3D" id="3.40.50.300">
    <property type="entry name" value="P-loop containing nucleotide triphosphate hydrolases"/>
    <property type="match status" value="1"/>
</dbReference>
<dbReference type="GO" id="GO:0009423">
    <property type="term" value="P:chorismate biosynthetic process"/>
    <property type="evidence" value="ECO:0007669"/>
    <property type="project" value="UniProtKB-UniRule"/>
</dbReference>
<feature type="binding site" evidence="7">
    <location>
        <begin position="39"/>
        <end position="44"/>
    </location>
    <ligand>
        <name>ATP</name>
        <dbReference type="ChEBI" id="CHEBI:30616"/>
    </ligand>
</feature>
<comment type="cofactor">
    <cofactor evidence="7">
        <name>Mg(2+)</name>
        <dbReference type="ChEBI" id="CHEBI:18420"/>
    </cofactor>
    <text evidence="7">Binds 1 Mg(2+) ion per subunit.</text>
</comment>
<feature type="binding site" evidence="7">
    <location>
        <position position="85"/>
    </location>
    <ligand>
        <name>substrate</name>
    </ligand>
</feature>
<dbReference type="PRINTS" id="PR01100">
    <property type="entry name" value="SHIKIMTKNASE"/>
</dbReference>
<feature type="binding site" evidence="7">
    <location>
        <position position="108"/>
    </location>
    <ligand>
        <name>substrate</name>
    </ligand>
</feature>
<keyword evidence="7" id="KW-0460">Magnesium</keyword>
<comment type="pathway">
    <text evidence="7">Metabolic intermediate biosynthesis; chorismate biosynthesis; chorismate from D-erythrose 4-phosphate and phosphoenolpyruvate: step 5/7.</text>
</comment>
<proteinExistence type="inferred from homology"/>
<sequence length="201" mass="23660">MFLFYFCQQHPPKMGYLCITHYFTTPYFMEKIIILGYMGAGKSTIAQQLAQELQLSYYDLDHEIEKQQQQKITTIFAEKGEVYFRKIEHQILHQLLNKNERAILSLGGGTPCYANNHLILQQDGIQSFYLKASIQTLTERLAKEKEHRPMLQTNTEDTLETFIAKHLFDRSYFYYQAKHVIPVDDKPVNQIVEEIKMILKD</sequence>
<dbReference type="Pfam" id="PF01202">
    <property type="entry name" value="SKI"/>
    <property type="match status" value="1"/>
</dbReference>
<keyword evidence="1 7" id="KW-0028">Amino-acid biosynthesis</keyword>
<feature type="binding site" evidence="7">
    <location>
        <position position="43"/>
    </location>
    <ligand>
        <name>Mg(2+)</name>
        <dbReference type="ChEBI" id="CHEBI:18420"/>
    </ligand>
</feature>
<comment type="function">
    <text evidence="7">Catalyzes the specific phosphorylation of the 3-hydroxyl group of shikimic acid using ATP as a cosubstrate.</text>
</comment>
<evidence type="ECO:0000256" key="6">
    <source>
        <dbReference type="ARBA" id="ARBA00023141"/>
    </source>
</evidence>
<keyword evidence="7" id="KW-0963">Cytoplasm</keyword>
<organism evidence="8 9">
    <name type="scientific">Myroides odoratus</name>
    <name type="common">Flavobacterium odoratum</name>
    <dbReference type="NCBI Taxonomy" id="256"/>
    <lineage>
        <taxon>Bacteria</taxon>
        <taxon>Pseudomonadati</taxon>
        <taxon>Bacteroidota</taxon>
        <taxon>Flavobacteriia</taxon>
        <taxon>Flavobacteriales</taxon>
        <taxon>Flavobacteriaceae</taxon>
        <taxon>Myroides</taxon>
    </lineage>
</organism>
<protein>
    <recommendedName>
        <fullName evidence="7">Shikimate kinase</fullName>
        <shortName evidence="7">SK</shortName>
        <ecNumber evidence="7">2.7.1.71</ecNumber>
    </recommendedName>
</protein>
<dbReference type="EMBL" id="UGQL01000001">
    <property type="protein sequence ID" value="STZ28613.1"/>
    <property type="molecule type" value="Genomic_DNA"/>
</dbReference>
<dbReference type="GO" id="GO:0000287">
    <property type="term" value="F:magnesium ion binding"/>
    <property type="evidence" value="ECO:0007669"/>
    <property type="project" value="UniProtKB-UniRule"/>
</dbReference>
<dbReference type="UniPathway" id="UPA00053">
    <property type="reaction ID" value="UER00088"/>
</dbReference>
<accession>A0A378RNI7</accession>
<evidence type="ECO:0000313" key="8">
    <source>
        <dbReference type="EMBL" id="STZ28613.1"/>
    </source>
</evidence>
<gene>
    <name evidence="7 8" type="primary">aroK</name>
    <name evidence="8" type="ORF">NCTC11179_02170</name>
</gene>
<feature type="binding site" evidence="7">
    <location>
        <position position="170"/>
    </location>
    <ligand>
        <name>substrate</name>
    </ligand>
</feature>
<dbReference type="GO" id="GO:0005524">
    <property type="term" value="F:ATP binding"/>
    <property type="evidence" value="ECO:0007669"/>
    <property type="project" value="UniProtKB-UniRule"/>
</dbReference>
<evidence type="ECO:0000313" key="9">
    <source>
        <dbReference type="Proteomes" id="UP000255024"/>
    </source>
</evidence>
<dbReference type="InterPro" id="IPR031322">
    <property type="entry name" value="Shikimate/glucono_kinase"/>
</dbReference>
<dbReference type="GO" id="GO:0004765">
    <property type="term" value="F:shikimate kinase activity"/>
    <property type="evidence" value="ECO:0007669"/>
    <property type="project" value="UniProtKB-UniRule"/>
</dbReference>
<reference evidence="8 9" key="1">
    <citation type="submission" date="2018-06" db="EMBL/GenBank/DDBJ databases">
        <authorList>
            <consortium name="Pathogen Informatics"/>
            <person name="Doyle S."/>
        </authorList>
    </citation>
    <scope>NUCLEOTIDE SEQUENCE [LARGE SCALE GENOMIC DNA]</scope>
    <source>
        <strain evidence="8 9">NCTC11179</strain>
    </source>
</reference>
<dbReference type="GO" id="GO:0008652">
    <property type="term" value="P:amino acid biosynthetic process"/>
    <property type="evidence" value="ECO:0007669"/>
    <property type="project" value="UniProtKB-KW"/>
</dbReference>
<dbReference type="GO" id="GO:0005829">
    <property type="term" value="C:cytosol"/>
    <property type="evidence" value="ECO:0007669"/>
    <property type="project" value="TreeGrafter"/>
</dbReference>
<keyword evidence="7" id="KW-0479">Metal-binding</keyword>
<evidence type="ECO:0000256" key="4">
    <source>
        <dbReference type="ARBA" id="ARBA00022777"/>
    </source>
</evidence>
<keyword evidence="3 7" id="KW-0547">Nucleotide-binding</keyword>
<dbReference type="AlphaFoldDB" id="A0A378RNI7"/>
<dbReference type="Proteomes" id="UP000255024">
    <property type="component" value="Unassembled WGS sequence"/>
</dbReference>
<keyword evidence="4 7" id="KW-0418">Kinase</keyword>
<dbReference type="GO" id="GO:0009073">
    <property type="term" value="P:aromatic amino acid family biosynthetic process"/>
    <property type="evidence" value="ECO:0007669"/>
    <property type="project" value="UniProtKB-KW"/>
</dbReference>
<dbReference type="PANTHER" id="PTHR21087">
    <property type="entry name" value="SHIKIMATE KINASE"/>
    <property type="match status" value="1"/>
</dbReference>
<evidence type="ECO:0000256" key="5">
    <source>
        <dbReference type="ARBA" id="ARBA00022840"/>
    </source>
</evidence>
<evidence type="ECO:0000256" key="7">
    <source>
        <dbReference type="HAMAP-Rule" id="MF_00109"/>
    </source>
</evidence>
<comment type="similarity">
    <text evidence="7">Belongs to the shikimate kinase family.</text>
</comment>
<dbReference type="SUPFAM" id="SSF52540">
    <property type="entry name" value="P-loop containing nucleoside triphosphate hydrolases"/>
    <property type="match status" value="1"/>
</dbReference>